<sequence>MVPQEKKELNRETEEPFVCLYSQKYQFKLQISFNYALNTGHFRPEALVIIVENKKAELPSCCHCLRKC</sequence>
<dbReference type="Proteomes" id="UP000228934">
    <property type="component" value="Unassembled WGS sequence"/>
</dbReference>
<accession>A0A2G9RL07</accession>
<protein>
    <submittedName>
        <fullName evidence="1">Uncharacterized protein</fullName>
    </submittedName>
</protein>
<evidence type="ECO:0000313" key="1">
    <source>
        <dbReference type="EMBL" id="PIO28544.1"/>
    </source>
</evidence>
<keyword evidence="2" id="KW-1185">Reference proteome</keyword>
<proteinExistence type="predicted"/>
<dbReference type="OrthoDB" id="416217at2759"/>
<reference evidence="2" key="1">
    <citation type="journal article" date="2017" name="Nat. Commun.">
        <title>The North American bullfrog draft genome provides insight into hormonal regulation of long noncoding RNA.</title>
        <authorList>
            <person name="Hammond S.A."/>
            <person name="Warren R.L."/>
            <person name="Vandervalk B.P."/>
            <person name="Kucuk E."/>
            <person name="Khan H."/>
            <person name="Gibb E.A."/>
            <person name="Pandoh P."/>
            <person name="Kirk H."/>
            <person name="Zhao Y."/>
            <person name="Jones M."/>
            <person name="Mungall A.J."/>
            <person name="Coope R."/>
            <person name="Pleasance S."/>
            <person name="Moore R.A."/>
            <person name="Holt R.A."/>
            <person name="Round J.M."/>
            <person name="Ohora S."/>
            <person name="Walle B.V."/>
            <person name="Veldhoen N."/>
            <person name="Helbing C.C."/>
            <person name="Birol I."/>
        </authorList>
    </citation>
    <scope>NUCLEOTIDE SEQUENCE [LARGE SCALE GENOMIC DNA]</scope>
</reference>
<name>A0A2G9RL07_AQUCT</name>
<organism evidence="1 2">
    <name type="scientific">Aquarana catesbeiana</name>
    <name type="common">American bullfrog</name>
    <name type="synonym">Rana catesbeiana</name>
    <dbReference type="NCBI Taxonomy" id="8400"/>
    <lineage>
        <taxon>Eukaryota</taxon>
        <taxon>Metazoa</taxon>
        <taxon>Chordata</taxon>
        <taxon>Craniata</taxon>
        <taxon>Vertebrata</taxon>
        <taxon>Euteleostomi</taxon>
        <taxon>Amphibia</taxon>
        <taxon>Batrachia</taxon>
        <taxon>Anura</taxon>
        <taxon>Neobatrachia</taxon>
        <taxon>Ranoidea</taxon>
        <taxon>Ranidae</taxon>
        <taxon>Aquarana</taxon>
    </lineage>
</organism>
<dbReference type="EMBL" id="KV935304">
    <property type="protein sequence ID" value="PIO28544.1"/>
    <property type="molecule type" value="Genomic_DNA"/>
</dbReference>
<gene>
    <name evidence="1" type="ORF">AB205_0170370</name>
</gene>
<evidence type="ECO:0000313" key="2">
    <source>
        <dbReference type="Proteomes" id="UP000228934"/>
    </source>
</evidence>
<feature type="non-terminal residue" evidence="1">
    <location>
        <position position="68"/>
    </location>
</feature>
<dbReference type="AlphaFoldDB" id="A0A2G9RL07"/>